<dbReference type="EMBL" id="UFAJ01000686">
    <property type="protein sequence ID" value="SSD61399.1"/>
    <property type="molecule type" value="Genomic_DNA"/>
</dbReference>
<dbReference type="Gene3D" id="3.40.50.300">
    <property type="entry name" value="P-loop containing nucleotide triphosphate hydrolases"/>
    <property type="match status" value="1"/>
</dbReference>
<dbReference type="AlphaFoldDB" id="A0A376B9Z9"/>
<dbReference type="VEuPathDB" id="FungiDB:SCODWIG_03160"/>
<dbReference type="Pfam" id="PF06807">
    <property type="entry name" value="Clp1"/>
    <property type="match status" value="1"/>
</dbReference>
<dbReference type="SUPFAM" id="SSF52540">
    <property type="entry name" value="P-loop containing nucleoside triphosphate hydrolases"/>
    <property type="match status" value="2"/>
</dbReference>
<dbReference type="InterPro" id="IPR038239">
    <property type="entry name" value="Clp1_N_sf"/>
</dbReference>
<evidence type="ECO:0000256" key="3">
    <source>
        <dbReference type="ARBA" id="ARBA00022741"/>
    </source>
</evidence>
<dbReference type="InterPro" id="IPR027417">
    <property type="entry name" value="P-loop_NTPase"/>
</dbReference>
<dbReference type="InterPro" id="IPR045116">
    <property type="entry name" value="Clp1/Grc3"/>
</dbReference>
<evidence type="ECO:0000313" key="8">
    <source>
        <dbReference type="EMBL" id="SSD61399.1"/>
    </source>
</evidence>
<dbReference type="PANTHER" id="PTHR12755">
    <property type="entry name" value="CLEAVAGE/POLYADENYLATION FACTOR IA SUBUNIT CLP1P"/>
    <property type="match status" value="1"/>
</dbReference>
<keyword evidence="4" id="KW-0067">ATP-binding</keyword>
<organism evidence="8 9">
    <name type="scientific">Saccharomycodes ludwigii</name>
    <dbReference type="NCBI Taxonomy" id="36035"/>
    <lineage>
        <taxon>Eukaryota</taxon>
        <taxon>Fungi</taxon>
        <taxon>Dikarya</taxon>
        <taxon>Ascomycota</taxon>
        <taxon>Saccharomycotina</taxon>
        <taxon>Saccharomycetes</taxon>
        <taxon>Saccharomycodales</taxon>
        <taxon>Saccharomycodaceae</taxon>
        <taxon>Saccharomycodes</taxon>
    </lineage>
</organism>
<keyword evidence="9" id="KW-1185">Reference proteome</keyword>
<name>A0A376B9Z9_9ASCO</name>
<dbReference type="InterPro" id="IPR038238">
    <property type="entry name" value="Clp1_C_sf"/>
</dbReference>
<gene>
    <name evidence="8" type="ORF">SCODWIG_03160</name>
</gene>
<dbReference type="OrthoDB" id="3972306at2759"/>
<dbReference type="Pfam" id="PF16573">
    <property type="entry name" value="CLP1_N"/>
    <property type="match status" value="1"/>
</dbReference>
<protein>
    <recommendedName>
        <fullName evidence="2">Polynucleotide 5'-hydroxyl-kinase GRC3</fullName>
    </recommendedName>
    <alternativeName>
        <fullName evidence="1">Polynucleotide 5'-hydroxyl-kinase grc3</fullName>
    </alternativeName>
</protein>
<dbReference type="Gene3D" id="2.60.120.1030">
    <property type="entry name" value="Clp1, DNA binding domain"/>
    <property type="match status" value="1"/>
</dbReference>
<dbReference type="GO" id="GO:0051731">
    <property type="term" value="F:polynucleotide 5'-hydroxyl-kinase activity"/>
    <property type="evidence" value="ECO:0007669"/>
    <property type="project" value="InterPro"/>
</dbReference>
<dbReference type="InterPro" id="IPR010655">
    <property type="entry name" value="Clp1_C"/>
</dbReference>
<feature type="domain" description="Clp1 N-terminal" evidence="6">
    <location>
        <begin position="31"/>
        <end position="127"/>
    </location>
</feature>
<evidence type="ECO:0000256" key="4">
    <source>
        <dbReference type="ARBA" id="ARBA00022840"/>
    </source>
</evidence>
<evidence type="ECO:0000259" key="7">
    <source>
        <dbReference type="Pfam" id="PF16575"/>
    </source>
</evidence>
<dbReference type="Proteomes" id="UP000262825">
    <property type="component" value="Unassembled WGS sequence"/>
</dbReference>
<feature type="domain" description="Clp1 C-terminal" evidence="5">
    <location>
        <begin position="372"/>
        <end position="480"/>
    </location>
</feature>
<dbReference type="PANTHER" id="PTHR12755:SF6">
    <property type="entry name" value="POLYRIBONUCLEOTIDE 5'-HYDROXYL-KINASE CLP1"/>
    <property type="match status" value="1"/>
</dbReference>
<reference evidence="9" key="1">
    <citation type="submission" date="2018-06" db="EMBL/GenBank/DDBJ databases">
        <authorList>
            <person name="Guldener U."/>
        </authorList>
    </citation>
    <scope>NUCLEOTIDE SEQUENCE [LARGE SCALE GENOMIC DNA]</scope>
    <source>
        <strain evidence="9">UTAD17</strain>
    </source>
</reference>
<dbReference type="Gene3D" id="2.40.30.330">
    <property type="entry name" value="Pre-mRNA cleavage complex subunit Clp1, C-terminal domain"/>
    <property type="match status" value="1"/>
</dbReference>
<dbReference type="Pfam" id="PF16575">
    <property type="entry name" value="CLP1_P"/>
    <property type="match status" value="1"/>
</dbReference>
<dbReference type="InterPro" id="IPR032324">
    <property type="entry name" value="Clp1_N"/>
</dbReference>
<feature type="domain" description="Clp1 P-loop" evidence="7">
    <location>
        <begin position="140"/>
        <end position="314"/>
    </location>
</feature>
<evidence type="ECO:0000256" key="2">
    <source>
        <dbReference type="ARBA" id="ARBA00019824"/>
    </source>
</evidence>
<proteinExistence type="predicted"/>
<evidence type="ECO:0000256" key="1">
    <source>
        <dbReference type="ARBA" id="ARBA00018706"/>
    </source>
</evidence>
<evidence type="ECO:0000313" key="9">
    <source>
        <dbReference type="Proteomes" id="UP000262825"/>
    </source>
</evidence>
<evidence type="ECO:0000259" key="6">
    <source>
        <dbReference type="Pfam" id="PF16573"/>
    </source>
</evidence>
<dbReference type="InterPro" id="IPR032319">
    <property type="entry name" value="CLP1_P"/>
</dbReference>
<dbReference type="GO" id="GO:0031124">
    <property type="term" value="P:mRNA 3'-end processing"/>
    <property type="evidence" value="ECO:0007669"/>
    <property type="project" value="InterPro"/>
</dbReference>
<dbReference type="GO" id="GO:0005634">
    <property type="term" value="C:nucleus"/>
    <property type="evidence" value="ECO:0007669"/>
    <property type="project" value="TreeGrafter"/>
</dbReference>
<sequence>MSVGNIEQAGSISTDYHMEDALNNNNEHLITIPREHELKFQLLPDQQLIIEIVYGIAEIFGTELANNIKYIFNNQDIFSIYAVDKTQLKWYTKESAVEPMITQSPNSAYAEYKIKIYNLHFALDKMRFTSSQGPNVLVIGGKNTGKTTLCKTLVSYAIKVKNFTPLYVNLNPTDGIFTPPGCLSATTIYDILDVTAPNWGQSATTGVTTIPSTQPIIKNFGLEYIHTNYSLYNTILSQLSIVTNSKIMKDPLLRRSGCIIDTPSLLDKSDMGANEKEHVNKIISQIIKLYNVNVIVILKEEKDDEDNSNNYEEIIKQQLTSSLSSIKDSISLLTLPIVKKSNVVEIDDVYKRFLQRVAIRDYFYGNSLNTVLSPYTVSSSFNKLTVWEPVVYNNDTDEDKNEEPKLEPVTVNASNLQHAIVAITFAERNADPDTVLSSSIMGFGLINEVNDTRKKLRILIPVPGQMPDKALILTQYRYLE</sequence>
<dbReference type="GO" id="GO:0006388">
    <property type="term" value="P:tRNA splicing, via endonucleolytic cleavage and ligation"/>
    <property type="evidence" value="ECO:0007669"/>
    <property type="project" value="TreeGrafter"/>
</dbReference>
<evidence type="ECO:0000259" key="5">
    <source>
        <dbReference type="Pfam" id="PF06807"/>
    </source>
</evidence>
<dbReference type="GO" id="GO:0005524">
    <property type="term" value="F:ATP binding"/>
    <property type="evidence" value="ECO:0007669"/>
    <property type="project" value="UniProtKB-KW"/>
</dbReference>
<accession>A0A376B9Z9</accession>
<keyword evidence="3" id="KW-0547">Nucleotide-binding</keyword>